<keyword evidence="4" id="KW-1185">Reference proteome</keyword>
<dbReference type="AlphaFoldDB" id="A0A554VAW7"/>
<sequence>MKKNQELFENIDAYLNGNLVGADLELFENTLKLDTELQEEVEKYRLIKEALKDKDIINFREKLKDIDREIEEEKVREIQPKKSFKTYYRIAAIFIAIVGISSLFWIYQEPDLYAQYYVPYPMNELTRSSEESTIEVLKEVSLQYKRKEYQKTIPVLERLIQEYPNDDRLKLYLGNSYLNTDQEEKAITLFQNIVKNDTLHNDALWFLSLAHVKTENNGKAITFLKELTSYENLYKKSAIDLLEELE</sequence>
<accession>A0A554VAW7</accession>
<keyword evidence="2" id="KW-0812">Transmembrane</keyword>
<dbReference type="OrthoDB" id="1451921at2"/>
<evidence type="ECO:0000313" key="4">
    <source>
        <dbReference type="Proteomes" id="UP000318833"/>
    </source>
</evidence>
<evidence type="ECO:0000256" key="1">
    <source>
        <dbReference type="SAM" id="Coils"/>
    </source>
</evidence>
<gene>
    <name evidence="3" type="ORF">FOF46_29235</name>
</gene>
<feature type="transmembrane region" description="Helical" evidence="2">
    <location>
        <begin position="86"/>
        <end position="107"/>
    </location>
</feature>
<comment type="caution">
    <text evidence="3">The sequence shown here is derived from an EMBL/GenBank/DDBJ whole genome shotgun (WGS) entry which is preliminary data.</text>
</comment>
<keyword evidence="2" id="KW-0472">Membrane</keyword>
<reference evidence="3 4" key="1">
    <citation type="submission" date="2019-07" db="EMBL/GenBank/DDBJ databases">
        <title>The draft genome sequence of Aquimarina algiphila M91.</title>
        <authorList>
            <person name="Meng X."/>
        </authorList>
    </citation>
    <scope>NUCLEOTIDE SEQUENCE [LARGE SCALE GENOMIC DNA]</scope>
    <source>
        <strain evidence="3 4">M91</strain>
    </source>
</reference>
<proteinExistence type="predicted"/>
<dbReference type="Pfam" id="PF14559">
    <property type="entry name" value="TPR_19"/>
    <property type="match status" value="1"/>
</dbReference>
<evidence type="ECO:0000313" key="3">
    <source>
        <dbReference type="EMBL" id="TSE03454.1"/>
    </source>
</evidence>
<dbReference type="InterPro" id="IPR011990">
    <property type="entry name" value="TPR-like_helical_dom_sf"/>
</dbReference>
<dbReference type="SUPFAM" id="SSF48452">
    <property type="entry name" value="TPR-like"/>
    <property type="match status" value="1"/>
</dbReference>
<name>A0A554VAW7_9FLAO</name>
<keyword evidence="2" id="KW-1133">Transmembrane helix</keyword>
<dbReference type="Proteomes" id="UP000318833">
    <property type="component" value="Unassembled WGS sequence"/>
</dbReference>
<protein>
    <submittedName>
        <fullName evidence="3">Tetratricopeptide repeat protein</fullName>
    </submittedName>
</protein>
<evidence type="ECO:0000256" key="2">
    <source>
        <dbReference type="SAM" id="Phobius"/>
    </source>
</evidence>
<dbReference type="Gene3D" id="1.25.40.10">
    <property type="entry name" value="Tetratricopeptide repeat domain"/>
    <property type="match status" value="1"/>
</dbReference>
<keyword evidence="1" id="KW-0175">Coiled coil</keyword>
<feature type="coiled-coil region" evidence="1">
    <location>
        <begin position="34"/>
        <end position="76"/>
    </location>
</feature>
<dbReference type="EMBL" id="VLNR01000110">
    <property type="protein sequence ID" value="TSE03454.1"/>
    <property type="molecule type" value="Genomic_DNA"/>
</dbReference>
<dbReference type="RefSeq" id="WP_109438749.1">
    <property type="nucleotide sequence ID" value="NZ_CANMIK010000105.1"/>
</dbReference>
<organism evidence="3 4">
    <name type="scientific">Aquimarina algiphila</name>
    <dbReference type="NCBI Taxonomy" id="2047982"/>
    <lineage>
        <taxon>Bacteria</taxon>
        <taxon>Pseudomonadati</taxon>
        <taxon>Bacteroidota</taxon>
        <taxon>Flavobacteriia</taxon>
        <taxon>Flavobacteriales</taxon>
        <taxon>Flavobacteriaceae</taxon>
        <taxon>Aquimarina</taxon>
    </lineage>
</organism>